<evidence type="ECO:0000313" key="1">
    <source>
        <dbReference type="EMBL" id="GMH29705.1"/>
    </source>
</evidence>
<protein>
    <submittedName>
        <fullName evidence="1">Uncharacterized protein</fullName>
    </submittedName>
</protein>
<comment type="caution">
    <text evidence="1">The sequence shown here is derived from an EMBL/GenBank/DDBJ whole genome shotgun (WGS) entry which is preliminary data.</text>
</comment>
<evidence type="ECO:0000313" key="2">
    <source>
        <dbReference type="Proteomes" id="UP001279734"/>
    </source>
</evidence>
<name>A0AAD3TGX9_NEPGR</name>
<dbReference type="AlphaFoldDB" id="A0AAD3TGX9"/>
<accession>A0AAD3TGX9</accession>
<dbReference type="Proteomes" id="UP001279734">
    <property type="component" value="Unassembled WGS sequence"/>
</dbReference>
<dbReference type="EMBL" id="BSYO01000036">
    <property type="protein sequence ID" value="GMH29705.1"/>
    <property type="molecule type" value="Genomic_DNA"/>
</dbReference>
<keyword evidence="2" id="KW-1185">Reference proteome</keyword>
<proteinExistence type="predicted"/>
<gene>
    <name evidence="1" type="ORF">Nepgr_031548</name>
</gene>
<sequence>MANGRYLRARMRQGSRWVLRCLKFQEFRSRHLWCYRHFCTTPCLALCQSDITGSPQLELWKGLAPAPQMMCWPQRGPHARPESVRKLA</sequence>
<reference evidence="1" key="1">
    <citation type="submission" date="2023-05" db="EMBL/GenBank/DDBJ databases">
        <title>Nepenthes gracilis genome sequencing.</title>
        <authorList>
            <person name="Fukushima K."/>
        </authorList>
    </citation>
    <scope>NUCLEOTIDE SEQUENCE</scope>
    <source>
        <strain evidence="1">SING2019-196</strain>
    </source>
</reference>
<organism evidence="1 2">
    <name type="scientific">Nepenthes gracilis</name>
    <name type="common">Slender pitcher plant</name>
    <dbReference type="NCBI Taxonomy" id="150966"/>
    <lineage>
        <taxon>Eukaryota</taxon>
        <taxon>Viridiplantae</taxon>
        <taxon>Streptophyta</taxon>
        <taxon>Embryophyta</taxon>
        <taxon>Tracheophyta</taxon>
        <taxon>Spermatophyta</taxon>
        <taxon>Magnoliopsida</taxon>
        <taxon>eudicotyledons</taxon>
        <taxon>Gunneridae</taxon>
        <taxon>Pentapetalae</taxon>
        <taxon>Caryophyllales</taxon>
        <taxon>Nepenthaceae</taxon>
        <taxon>Nepenthes</taxon>
    </lineage>
</organism>